<feature type="non-terminal residue" evidence="2">
    <location>
        <position position="507"/>
    </location>
</feature>
<organism evidence="2">
    <name type="scientific">marine metagenome</name>
    <dbReference type="NCBI Taxonomy" id="408172"/>
    <lineage>
        <taxon>unclassified sequences</taxon>
        <taxon>metagenomes</taxon>
        <taxon>ecological metagenomes</taxon>
    </lineage>
</organism>
<evidence type="ECO:0000313" key="2">
    <source>
        <dbReference type="EMBL" id="SVB69584.1"/>
    </source>
</evidence>
<reference evidence="2" key="1">
    <citation type="submission" date="2018-05" db="EMBL/GenBank/DDBJ databases">
        <authorList>
            <person name="Lanie J.A."/>
            <person name="Ng W.-L."/>
            <person name="Kazmierczak K.M."/>
            <person name="Andrzejewski T.M."/>
            <person name="Davidsen T.M."/>
            <person name="Wayne K.J."/>
            <person name="Tettelin H."/>
            <person name="Glass J.I."/>
            <person name="Rusch D."/>
            <person name="Podicherti R."/>
            <person name="Tsui H.-C.T."/>
            <person name="Winkler M.E."/>
        </authorList>
    </citation>
    <scope>NUCLEOTIDE SEQUENCE</scope>
</reference>
<gene>
    <name evidence="2" type="ORF">METZ01_LOCUS222438</name>
</gene>
<feature type="non-terminal residue" evidence="2">
    <location>
        <position position="1"/>
    </location>
</feature>
<dbReference type="SUPFAM" id="SSF48371">
    <property type="entry name" value="ARM repeat"/>
    <property type="match status" value="1"/>
</dbReference>
<dbReference type="InterPro" id="IPR011042">
    <property type="entry name" value="6-blade_b-propeller_TolB-like"/>
</dbReference>
<dbReference type="Pfam" id="PF23500">
    <property type="entry name" value="DUF7133"/>
    <property type="match status" value="1"/>
</dbReference>
<proteinExistence type="predicted"/>
<accession>A0A382G4P4</accession>
<dbReference type="SUPFAM" id="SSF63829">
    <property type="entry name" value="Calcium-dependent phosphotriesterase"/>
    <property type="match status" value="1"/>
</dbReference>
<dbReference type="Pfam" id="PF13646">
    <property type="entry name" value="HEAT_2"/>
    <property type="match status" value="1"/>
</dbReference>
<dbReference type="InterPro" id="IPR011989">
    <property type="entry name" value="ARM-like"/>
</dbReference>
<dbReference type="PANTHER" id="PTHR33546">
    <property type="entry name" value="LARGE, MULTIFUNCTIONAL SECRETED PROTEIN-RELATED"/>
    <property type="match status" value="1"/>
</dbReference>
<dbReference type="EMBL" id="UINC01053271">
    <property type="protein sequence ID" value="SVB69584.1"/>
    <property type="molecule type" value="Genomic_DNA"/>
</dbReference>
<dbReference type="Gene3D" id="1.25.10.10">
    <property type="entry name" value="Leucine-rich Repeat Variant"/>
    <property type="match status" value="1"/>
</dbReference>
<dbReference type="PANTHER" id="PTHR33546:SF1">
    <property type="entry name" value="LARGE, MULTIFUNCTIONAL SECRETED PROTEIN"/>
    <property type="match status" value="1"/>
</dbReference>
<dbReference type="InterPro" id="IPR055557">
    <property type="entry name" value="DUF7133"/>
</dbReference>
<dbReference type="Gene3D" id="2.120.10.30">
    <property type="entry name" value="TolB, C-terminal domain"/>
    <property type="match status" value="1"/>
</dbReference>
<sequence>TLFTGFKVSVIERRINSPQWGPDNWIYIDGGQGGRINGAKLAQPIDLPVSGFRIKPDGSAIEPVSGHTGTYGFTFNADGDRFVISTGTPGIQVAPLPWRYFSRNADIAVRVSRRNGANYNTTFPISKPHPWRTKRADDPGFGKYYRDRYGAAESIPNGYFTSACSPLVYIDSALPGLSGQILACAPAQNFVHRAELKRDGIRLNIRRTAGEAQSEFIASGDIWFHPIHLSIGPNGGIYIADFYREIIEDYSAIPRYLQQQYGLDDGKDHGRVWRLVHNDMPKPQSPNMSKLRNDELIREVASPRFWRRQTARRLLLERAGHADDRSARITLPADGTTAAINALYTLDGLAQLDDNMLESALAHSEPGVRRHALRLAEDRLNSRKKLLNAALRLASDPSPVVRLQLALSLGESDNPRSLQTLAGLARRHGEEAWLDGAILSSLSNRAGQMLKIMLSDKTDALGQARGLIHRLCSAVASRKNPEEFSDVIALLSGLDNPDLQLECLKGL</sequence>
<feature type="domain" description="DUF7133" evidence="1">
    <location>
        <begin position="1"/>
        <end position="279"/>
    </location>
</feature>
<evidence type="ECO:0000259" key="1">
    <source>
        <dbReference type="Pfam" id="PF23500"/>
    </source>
</evidence>
<protein>
    <recommendedName>
        <fullName evidence="1">DUF7133 domain-containing protein</fullName>
    </recommendedName>
</protein>
<dbReference type="InterPro" id="IPR016024">
    <property type="entry name" value="ARM-type_fold"/>
</dbReference>
<dbReference type="AlphaFoldDB" id="A0A382G4P4"/>
<name>A0A382G4P4_9ZZZZ</name>